<dbReference type="InterPro" id="IPR002110">
    <property type="entry name" value="Ankyrin_rpt"/>
</dbReference>
<evidence type="ECO:0000313" key="3">
    <source>
        <dbReference type="Proteomes" id="UP001208938"/>
    </source>
</evidence>
<name>A0ABT3H2M2_9RHOB</name>
<dbReference type="EMBL" id="JAPDFL010000001">
    <property type="protein sequence ID" value="MCW1934026.1"/>
    <property type="molecule type" value="Genomic_DNA"/>
</dbReference>
<accession>A0ABT3H2M2</accession>
<proteinExistence type="predicted"/>
<dbReference type="RefSeq" id="WP_264506858.1">
    <property type="nucleotide sequence ID" value="NZ_JAPDFL010000001.1"/>
</dbReference>
<dbReference type="SUPFAM" id="SSF48403">
    <property type="entry name" value="Ankyrin repeat"/>
    <property type="match status" value="1"/>
</dbReference>
<dbReference type="InterPro" id="IPR036770">
    <property type="entry name" value="Ankyrin_rpt-contain_sf"/>
</dbReference>
<feature type="repeat" description="ANK" evidence="1">
    <location>
        <begin position="145"/>
        <end position="177"/>
    </location>
</feature>
<keyword evidence="1" id="KW-0040">ANK repeat</keyword>
<evidence type="ECO:0000313" key="2">
    <source>
        <dbReference type="EMBL" id="MCW1934026.1"/>
    </source>
</evidence>
<organism evidence="2 3">
    <name type="scientific">Pararhodobacter zhoushanensis</name>
    <dbReference type="NCBI Taxonomy" id="2479545"/>
    <lineage>
        <taxon>Bacteria</taxon>
        <taxon>Pseudomonadati</taxon>
        <taxon>Pseudomonadota</taxon>
        <taxon>Alphaproteobacteria</taxon>
        <taxon>Rhodobacterales</taxon>
        <taxon>Paracoccaceae</taxon>
        <taxon>Pararhodobacter</taxon>
    </lineage>
</organism>
<protein>
    <submittedName>
        <fullName evidence="2">Ankyrin repeat domain-containing protein</fullName>
    </submittedName>
</protein>
<comment type="caution">
    <text evidence="2">The sequence shown here is derived from an EMBL/GenBank/DDBJ whole genome shotgun (WGS) entry which is preliminary data.</text>
</comment>
<reference evidence="2 3" key="1">
    <citation type="submission" date="2022-10" db="EMBL/GenBank/DDBJ databases">
        <title>Pararhodobacter sp. nov., isolated from marine algae.</title>
        <authorList>
            <person name="Choi B.J."/>
            <person name="Kim J.M."/>
            <person name="Lee J.K."/>
            <person name="Choi D.G."/>
            <person name="Jeon C.O."/>
        </authorList>
    </citation>
    <scope>NUCLEOTIDE SEQUENCE [LARGE SCALE GENOMIC DNA]</scope>
    <source>
        <strain evidence="2 3">ZQ420</strain>
    </source>
</reference>
<evidence type="ECO:0000256" key="1">
    <source>
        <dbReference type="PROSITE-ProRule" id="PRU00023"/>
    </source>
</evidence>
<keyword evidence="3" id="KW-1185">Reference proteome</keyword>
<dbReference type="Gene3D" id="1.25.40.20">
    <property type="entry name" value="Ankyrin repeat-containing domain"/>
    <property type="match status" value="1"/>
</dbReference>
<dbReference type="Proteomes" id="UP001208938">
    <property type="component" value="Unassembled WGS sequence"/>
</dbReference>
<gene>
    <name evidence="2" type="ORF">OKW52_17640</name>
</gene>
<sequence>MIVLVGVGVTAGGLVAYCSLEKARSPPALDAALRSALSTCDAEGVRRALSRGADPNVSPVVSAAAPQADSTGVRPLAGSSRRPVLAFGSCPSPDVLQAMVDGGADLTPDLRRLADRAMRPPRPQVLAWLLDNGLSAQTRWPNAEGWETLCHRAARSAQVAVLRVVLDAGADPNGQDSGGLTPLARLRHDLTRTRANGARPQSTHDPGNLAFDPEERFADVIAMLQEAGGTE</sequence>
<dbReference type="PROSITE" id="PS50088">
    <property type="entry name" value="ANK_REPEAT"/>
    <property type="match status" value="1"/>
</dbReference>